<evidence type="ECO:0000313" key="5">
    <source>
        <dbReference type="EMBL" id="GKV22855.1"/>
    </source>
</evidence>
<evidence type="ECO:0000256" key="3">
    <source>
        <dbReference type="ARBA" id="ARBA00023274"/>
    </source>
</evidence>
<comment type="caution">
    <text evidence="5">The sequence shown here is derived from an EMBL/GenBank/DDBJ whole genome shotgun (WGS) entry which is preliminary data.</text>
</comment>
<evidence type="ECO:0000313" key="6">
    <source>
        <dbReference type="Proteomes" id="UP001054252"/>
    </source>
</evidence>
<dbReference type="Pfam" id="PF09785">
    <property type="entry name" value="Prp31_C"/>
    <property type="match status" value="1"/>
</dbReference>
<dbReference type="EMBL" id="BPVZ01000061">
    <property type="protein sequence ID" value="GKV22855.1"/>
    <property type="molecule type" value="Genomic_DNA"/>
</dbReference>
<dbReference type="AlphaFoldDB" id="A0AAV5KE55"/>
<keyword evidence="6" id="KW-1185">Reference proteome</keyword>
<evidence type="ECO:0000256" key="1">
    <source>
        <dbReference type="ARBA" id="ARBA00004123"/>
    </source>
</evidence>
<dbReference type="InterPro" id="IPR019175">
    <property type="entry name" value="Prp31_C"/>
</dbReference>
<name>A0AAV5KE55_9ROSI</name>
<dbReference type="InterPro" id="IPR027105">
    <property type="entry name" value="Prp31"/>
</dbReference>
<accession>A0AAV5KE55</accession>
<dbReference type="GO" id="GO:0005687">
    <property type="term" value="C:U4 snRNP"/>
    <property type="evidence" value="ECO:0007669"/>
    <property type="project" value="TreeGrafter"/>
</dbReference>
<gene>
    <name evidence="5" type="ORF">SLEP1_g32674</name>
</gene>
<keyword evidence="2" id="KW-0539">Nucleus</keyword>
<proteinExistence type="predicted"/>
<sequence length="118" mass="12803">MLGQAGSGKLRMSVGQSKLAAKVAKRFKESHCGSIGATSGLTSSLAFTPFQLSYLLNMHYSQACFVFCIELPNPGALAHQLGTGTQKYLFLCDGNISEDQKDMNLRSFNCTIRSLMKS</sequence>
<protein>
    <recommendedName>
        <fullName evidence="4">Prp31 C-terminal domain-containing protein</fullName>
    </recommendedName>
</protein>
<dbReference type="GO" id="GO:0071011">
    <property type="term" value="C:precatalytic spliceosome"/>
    <property type="evidence" value="ECO:0007669"/>
    <property type="project" value="TreeGrafter"/>
</dbReference>
<comment type="subcellular location">
    <subcellularLocation>
        <location evidence="1">Nucleus</location>
    </subcellularLocation>
</comment>
<dbReference type="Proteomes" id="UP001054252">
    <property type="component" value="Unassembled WGS sequence"/>
</dbReference>
<organism evidence="5 6">
    <name type="scientific">Rubroshorea leprosula</name>
    <dbReference type="NCBI Taxonomy" id="152421"/>
    <lineage>
        <taxon>Eukaryota</taxon>
        <taxon>Viridiplantae</taxon>
        <taxon>Streptophyta</taxon>
        <taxon>Embryophyta</taxon>
        <taxon>Tracheophyta</taxon>
        <taxon>Spermatophyta</taxon>
        <taxon>Magnoliopsida</taxon>
        <taxon>eudicotyledons</taxon>
        <taxon>Gunneridae</taxon>
        <taxon>Pentapetalae</taxon>
        <taxon>rosids</taxon>
        <taxon>malvids</taxon>
        <taxon>Malvales</taxon>
        <taxon>Dipterocarpaceae</taxon>
        <taxon>Rubroshorea</taxon>
    </lineage>
</organism>
<evidence type="ECO:0000259" key="4">
    <source>
        <dbReference type="Pfam" id="PF09785"/>
    </source>
</evidence>
<dbReference type="GO" id="GO:0046540">
    <property type="term" value="C:U4/U6 x U5 tri-snRNP complex"/>
    <property type="evidence" value="ECO:0007669"/>
    <property type="project" value="InterPro"/>
</dbReference>
<keyword evidence="3" id="KW-0687">Ribonucleoprotein</keyword>
<feature type="domain" description="Prp31 C-terminal" evidence="4">
    <location>
        <begin position="1"/>
        <end position="55"/>
    </location>
</feature>
<dbReference type="PANTHER" id="PTHR13904:SF0">
    <property type="entry name" value="U4_U6 SMALL NUCLEAR RIBONUCLEOPROTEIN PRP31"/>
    <property type="match status" value="1"/>
</dbReference>
<reference evidence="5 6" key="1">
    <citation type="journal article" date="2021" name="Commun. Biol.">
        <title>The genome of Shorea leprosula (Dipterocarpaceae) highlights the ecological relevance of drought in aseasonal tropical rainforests.</title>
        <authorList>
            <person name="Ng K.K.S."/>
            <person name="Kobayashi M.J."/>
            <person name="Fawcett J.A."/>
            <person name="Hatakeyama M."/>
            <person name="Paape T."/>
            <person name="Ng C.H."/>
            <person name="Ang C.C."/>
            <person name="Tnah L.H."/>
            <person name="Lee C.T."/>
            <person name="Nishiyama T."/>
            <person name="Sese J."/>
            <person name="O'Brien M.J."/>
            <person name="Copetti D."/>
            <person name="Mohd Noor M.I."/>
            <person name="Ong R.C."/>
            <person name="Putra M."/>
            <person name="Sireger I.Z."/>
            <person name="Indrioko S."/>
            <person name="Kosugi Y."/>
            <person name="Izuno A."/>
            <person name="Isagi Y."/>
            <person name="Lee S.L."/>
            <person name="Shimizu K.K."/>
        </authorList>
    </citation>
    <scope>NUCLEOTIDE SEQUENCE [LARGE SCALE GENOMIC DNA]</scope>
    <source>
        <strain evidence="5">214</strain>
    </source>
</reference>
<dbReference type="GO" id="GO:0000244">
    <property type="term" value="P:spliceosomal tri-snRNP complex assembly"/>
    <property type="evidence" value="ECO:0007669"/>
    <property type="project" value="InterPro"/>
</dbReference>
<dbReference type="PANTHER" id="PTHR13904">
    <property type="entry name" value="PRE-MRNA SPLICING FACTOR PRP31"/>
    <property type="match status" value="1"/>
</dbReference>
<evidence type="ECO:0000256" key="2">
    <source>
        <dbReference type="ARBA" id="ARBA00023242"/>
    </source>
</evidence>